<organism evidence="6 7">
    <name type="scientific">Quercus suber</name>
    <name type="common">Cork oak</name>
    <dbReference type="NCBI Taxonomy" id="58331"/>
    <lineage>
        <taxon>Eukaryota</taxon>
        <taxon>Viridiplantae</taxon>
        <taxon>Streptophyta</taxon>
        <taxon>Embryophyta</taxon>
        <taxon>Tracheophyta</taxon>
        <taxon>Spermatophyta</taxon>
        <taxon>Magnoliopsida</taxon>
        <taxon>eudicotyledons</taxon>
        <taxon>Gunneridae</taxon>
        <taxon>Pentapetalae</taxon>
        <taxon>rosids</taxon>
        <taxon>fabids</taxon>
        <taxon>Fagales</taxon>
        <taxon>Fagaceae</taxon>
        <taxon>Quercus</taxon>
    </lineage>
</organism>
<evidence type="ECO:0000256" key="1">
    <source>
        <dbReference type="ARBA" id="ARBA00004123"/>
    </source>
</evidence>
<name>A0AAW0LHV2_QUESU</name>
<dbReference type="AlphaFoldDB" id="A0AAW0LHV2"/>
<gene>
    <name evidence="6" type="primary">BRXL4_0</name>
    <name evidence="6" type="ORF">CFP56_043500</name>
</gene>
<dbReference type="PANTHER" id="PTHR46058:SF3">
    <property type="entry name" value="PROTEIN BREVIS RADIX-LIKE 4"/>
    <property type="match status" value="1"/>
</dbReference>
<dbReference type="PANTHER" id="PTHR46058">
    <property type="entry name" value="PROTEIN BREVIS RADIX-LIKE 1"/>
    <property type="match status" value="1"/>
</dbReference>
<evidence type="ECO:0000313" key="7">
    <source>
        <dbReference type="Proteomes" id="UP000237347"/>
    </source>
</evidence>
<protein>
    <submittedName>
        <fullName evidence="6">Protein brevis radix-like 4</fullName>
    </submittedName>
</protein>
<feature type="domain" description="BRX" evidence="5">
    <location>
        <begin position="132"/>
        <end position="162"/>
    </location>
</feature>
<dbReference type="PROSITE" id="PS51514">
    <property type="entry name" value="BRX"/>
    <property type="match status" value="1"/>
</dbReference>
<evidence type="ECO:0000313" key="6">
    <source>
        <dbReference type="EMBL" id="KAK7850875.1"/>
    </source>
</evidence>
<sequence length="162" mass="17133">MLTCIARPKKLGDDSLSQPEESDSTNTPGTKTQAIKSLTSQPVHGAADVDDGGGESGTESTEGDGRVGRGIGEVPVVVQEDGELELGTRVWGKEMEARLKGISSSSGEGTPSSASGRRVEPVVLFVEESEPKEWVAQVEPGVLITFVSLPRGGNDLKRIRFR</sequence>
<dbReference type="InterPro" id="IPR013591">
    <property type="entry name" value="Brevis_radix_dom"/>
</dbReference>
<keyword evidence="3" id="KW-0539">Nucleus</keyword>
<evidence type="ECO:0000256" key="2">
    <source>
        <dbReference type="ARBA" id="ARBA00009057"/>
    </source>
</evidence>
<comment type="similarity">
    <text evidence="2">Belongs to the BRX family.</text>
</comment>
<dbReference type="GO" id="GO:0005634">
    <property type="term" value="C:nucleus"/>
    <property type="evidence" value="ECO:0007669"/>
    <property type="project" value="UniProtKB-SubCell"/>
</dbReference>
<dbReference type="EMBL" id="PKMF04000094">
    <property type="protein sequence ID" value="KAK7850875.1"/>
    <property type="molecule type" value="Genomic_DNA"/>
</dbReference>
<comment type="caution">
    <text evidence="6">The sequence shown here is derived from an EMBL/GenBank/DDBJ whole genome shotgun (WGS) entry which is preliminary data.</text>
</comment>
<dbReference type="Proteomes" id="UP000237347">
    <property type="component" value="Unassembled WGS sequence"/>
</dbReference>
<feature type="compositionally biased region" description="Polar residues" evidence="4">
    <location>
        <begin position="15"/>
        <end position="42"/>
    </location>
</feature>
<comment type="subcellular location">
    <subcellularLocation>
        <location evidence="1">Nucleus</location>
    </subcellularLocation>
</comment>
<evidence type="ECO:0000256" key="3">
    <source>
        <dbReference type="ARBA" id="ARBA00023242"/>
    </source>
</evidence>
<dbReference type="InterPro" id="IPR044532">
    <property type="entry name" value="BRX-like"/>
</dbReference>
<proteinExistence type="inferred from homology"/>
<keyword evidence="7" id="KW-1185">Reference proteome</keyword>
<feature type="region of interest" description="Disordered" evidence="4">
    <location>
        <begin position="1"/>
        <end position="73"/>
    </location>
</feature>
<accession>A0AAW0LHV2</accession>
<dbReference type="Pfam" id="PF08381">
    <property type="entry name" value="BRX"/>
    <property type="match status" value="1"/>
</dbReference>
<evidence type="ECO:0000259" key="5">
    <source>
        <dbReference type="PROSITE" id="PS51514"/>
    </source>
</evidence>
<evidence type="ECO:0000256" key="4">
    <source>
        <dbReference type="SAM" id="MobiDB-lite"/>
    </source>
</evidence>
<reference evidence="6 7" key="1">
    <citation type="journal article" date="2018" name="Sci. Data">
        <title>The draft genome sequence of cork oak.</title>
        <authorList>
            <person name="Ramos A.M."/>
            <person name="Usie A."/>
            <person name="Barbosa P."/>
            <person name="Barros P.M."/>
            <person name="Capote T."/>
            <person name="Chaves I."/>
            <person name="Simoes F."/>
            <person name="Abreu I."/>
            <person name="Carrasquinho I."/>
            <person name="Faro C."/>
            <person name="Guimaraes J.B."/>
            <person name="Mendonca D."/>
            <person name="Nobrega F."/>
            <person name="Rodrigues L."/>
            <person name="Saibo N.J.M."/>
            <person name="Varela M.C."/>
            <person name="Egas C."/>
            <person name="Matos J."/>
            <person name="Miguel C.M."/>
            <person name="Oliveira M.M."/>
            <person name="Ricardo C.P."/>
            <person name="Goncalves S."/>
        </authorList>
    </citation>
    <scope>NUCLEOTIDE SEQUENCE [LARGE SCALE GENOMIC DNA]</scope>
    <source>
        <strain evidence="7">cv. HL8</strain>
    </source>
</reference>